<sequence length="105" mass="11587">MSLKLWRLNGDELCGIGVCGSLLMVSHCSPMDRSCTFLNGFCKDFGICLKMLKPGPAVALSCASFCLNSRRLAINLASDGLADKMWFDLYAETVWVETQYRPLGL</sequence>
<name>A0AAD3SVZ1_NEPGR</name>
<protein>
    <submittedName>
        <fullName evidence="1">Uncharacterized protein</fullName>
    </submittedName>
</protein>
<keyword evidence="2" id="KW-1185">Reference proteome</keyword>
<evidence type="ECO:0000313" key="1">
    <source>
        <dbReference type="EMBL" id="GMH18563.1"/>
    </source>
</evidence>
<proteinExistence type="predicted"/>
<organism evidence="1 2">
    <name type="scientific">Nepenthes gracilis</name>
    <name type="common">Slender pitcher plant</name>
    <dbReference type="NCBI Taxonomy" id="150966"/>
    <lineage>
        <taxon>Eukaryota</taxon>
        <taxon>Viridiplantae</taxon>
        <taxon>Streptophyta</taxon>
        <taxon>Embryophyta</taxon>
        <taxon>Tracheophyta</taxon>
        <taxon>Spermatophyta</taxon>
        <taxon>Magnoliopsida</taxon>
        <taxon>eudicotyledons</taxon>
        <taxon>Gunneridae</taxon>
        <taxon>Pentapetalae</taxon>
        <taxon>Caryophyllales</taxon>
        <taxon>Nepenthaceae</taxon>
        <taxon>Nepenthes</taxon>
    </lineage>
</organism>
<evidence type="ECO:0000313" key="2">
    <source>
        <dbReference type="Proteomes" id="UP001279734"/>
    </source>
</evidence>
<dbReference type="Proteomes" id="UP001279734">
    <property type="component" value="Unassembled WGS sequence"/>
</dbReference>
<dbReference type="AlphaFoldDB" id="A0AAD3SVZ1"/>
<comment type="caution">
    <text evidence="1">The sequence shown here is derived from an EMBL/GenBank/DDBJ whole genome shotgun (WGS) entry which is preliminary data.</text>
</comment>
<gene>
    <name evidence="1" type="ORF">Nepgr_020404</name>
</gene>
<reference evidence="1" key="1">
    <citation type="submission" date="2023-05" db="EMBL/GenBank/DDBJ databases">
        <title>Nepenthes gracilis genome sequencing.</title>
        <authorList>
            <person name="Fukushima K."/>
        </authorList>
    </citation>
    <scope>NUCLEOTIDE SEQUENCE</scope>
    <source>
        <strain evidence="1">SING2019-196</strain>
    </source>
</reference>
<dbReference type="EMBL" id="BSYO01000019">
    <property type="protein sequence ID" value="GMH18563.1"/>
    <property type="molecule type" value="Genomic_DNA"/>
</dbReference>
<accession>A0AAD3SVZ1</accession>